<evidence type="ECO:0000313" key="3">
    <source>
        <dbReference type="Proteomes" id="UP001423409"/>
    </source>
</evidence>
<feature type="region of interest" description="Disordered" evidence="1">
    <location>
        <begin position="69"/>
        <end position="91"/>
    </location>
</feature>
<proteinExistence type="predicted"/>
<reference evidence="2 3" key="1">
    <citation type="submission" date="2024-02" db="EMBL/GenBank/DDBJ databases">
        <title>Deinococcus caeni NBRC 101312.</title>
        <authorList>
            <person name="Ichikawa N."/>
            <person name="Katano-Makiyama Y."/>
            <person name="Hidaka K."/>
        </authorList>
    </citation>
    <scope>NUCLEOTIDE SEQUENCE [LARGE SCALE GENOMIC DNA]</scope>
    <source>
        <strain evidence="2 3">NBRC 101312</strain>
    </source>
</reference>
<dbReference type="Proteomes" id="UP001423409">
    <property type="component" value="Unassembled WGS sequence"/>
</dbReference>
<gene>
    <name evidence="2" type="ORF">Dcae01_02784</name>
</gene>
<keyword evidence="3" id="KW-1185">Reference proteome</keyword>
<feature type="compositionally biased region" description="Polar residues" evidence="1">
    <location>
        <begin position="80"/>
        <end position="91"/>
    </location>
</feature>
<organism evidence="2 3">
    <name type="scientific">Deinococcus caeni</name>
    <dbReference type="NCBI Taxonomy" id="569127"/>
    <lineage>
        <taxon>Bacteria</taxon>
        <taxon>Thermotogati</taxon>
        <taxon>Deinococcota</taxon>
        <taxon>Deinococci</taxon>
        <taxon>Deinococcales</taxon>
        <taxon>Deinococcaceae</taxon>
        <taxon>Deinococcus</taxon>
    </lineage>
</organism>
<sequence>MSDQLKDTTPPRDTTPLGRSVEDIERESGNLVNDPREGEALRRDQGPAVIPAVANANTTGLIAAVAPADLIEPGSGPDDGTSTVNRDSSEE</sequence>
<feature type="compositionally biased region" description="Basic and acidic residues" evidence="1">
    <location>
        <begin position="1"/>
        <end position="10"/>
    </location>
</feature>
<name>A0ABP9UET6_9DEIO</name>
<protein>
    <submittedName>
        <fullName evidence="2">Uncharacterized protein</fullName>
    </submittedName>
</protein>
<dbReference type="EMBL" id="BAABQU010000042">
    <property type="protein sequence ID" value="GAA5441249.1"/>
    <property type="molecule type" value="Genomic_DNA"/>
</dbReference>
<evidence type="ECO:0000313" key="2">
    <source>
        <dbReference type="EMBL" id="GAA5441249.1"/>
    </source>
</evidence>
<feature type="compositionally biased region" description="Basic and acidic residues" evidence="1">
    <location>
        <begin position="20"/>
        <end position="42"/>
    </location>
</feature>
<comment type="caution">
    <text evidence="2">The sequence shown here is derived from an EMBL/GenBank/DDBJ whole genome shotgun (WGS) entry which is preliminary data.</text>
</comment>
<dbReference type="RefSeq" id="WP_345446370.1">
    <property type="nucleotide sequence ID" value="NZ_BAABQU010000042.1"/>
</dbReference>
<evidence type="ECO:0000256" key="1">
    <source>
        <dbReference type="SAM" id="MobiDB-lite"/>
    </source>
</evidence>
<feature type="region of interest" description="Disordered" evidence="1">
    <location>
        <begin position="1"/>
        <end position="42"/>
    </location>
</feature>
<accession>A0ABP9UET6</accession>